<evidence type="ECO:0000313" key="3">
    <source>
        <dbReference type="Proteomes" id="UP000197003"/>
    </source>
</evidence>
<dbReference type="AlphaFoldDB" id="A0A1Z3N3N9"/>
<dbReference type="EMBL" id="CP020946">
    <property type="protein sequence ID" value="ASD62069.1"/>
    <property type="molecule type" value="Genomic_DNA"/>
</dbReference>
<reference evidence="2 3" key="1">
    <citation type="submission" date="2017-04" db="EMBL/GenBank/DDBJ databases">
        <title>Whole genome sequence of Bdellovibrio bacteriovorus strain SSB218315.</title>
        <authorList>
            <person name="Oyedara O."/>
            <person name="Rodriguez-Perez M.A."/>
        </authorList>
    </citation>
    <scope>NUCLEOTIDE SEQUENCE [LARGE SCALE GENOMIC DNA]</scope>
    <source>
        <strain evidence="2 3">SSB218315</strain>
    </source>
</reference>
<proteinExistence type="predicted"/>
<organism evidence="2 3">
    <name type="scientific">Bdellovibrio bacteriovorus</name>
    <dbReference type="NCBI Taxonomy" id="959"/>
    <lineage>
        <taxon>Bacteria</taxon>
        <taxon>Pseudomonadati</taxon>
        <taxon>Bdellovibrionota</taxon>
        <taxon>Bdellovibrionia</taxon>
        <taxon>Bdellovibrionales</taxon>
        <taxon>Pseudobdellovibrionaceae</taxon>
        <taxon>Bdellovibrio</taxon>
    </lineage>
</organism>
<feature type="region of interest" description="Disordered" evidence="1">
    <location>
        <begin position="144"/>
        <end position="166"/>
    </location>
</feature>
<evidence type="ECO:0000313" key="2">
    <source>
        <dbReference type="EMBL" id="ASD62069.1"/>
    </source>
</evidence>
<dbReference type="RefSeq" id="WP_088563744.1">
    <property type="nucleotide sequence ID" value="NZ_CP020946.1"/>
</dbReference>
<name>A0A1Z3N3N9_BDEBC</name>
<protein>
    <submittedName>
        <fullName evidence="2">Uncharacterized protein</fullName>
    </submittedName>
</protein>
<sequence length="166" mass="19664">MKQFENRWIFEFFEEKPDAIIKSMFGGLALYYQGQLKMLLSENVGDYSYCGKEYEFEVWNGVLIATDRIHHESLQKQFPFLVNHPVLPKWLYLPFTFEGWEERIEMITRLVRSADPRVGVWPQEKSRKKTKKKTVKKVFKKKVAKKVAGKTTKISTGTKKKKRPQK</sequence>
<evidence type="ECO:0000256" key="1">
    <source>
        <dbReference type="SAM" id="MobiDB-lite"/>
    </source>
</evidence>
<gene>
    <name evidence="2" type="ORF">B9G79_00090</name>
</gene>
<dbReference type="OrthoDB" id="121807at2"/>
<dbReference type="Proteomes" id="UP000197003">
    <property type="component" value="Chromosome"/>
</dbReference>
<accession>A0A1Z3N3N9</accession>